<organism evidence="2 3">
    <name type="scientific">Dipteronia dyeriana</name>
    <dbReference type="NCBI Taxonomy" id="168575"/>
    <lineage>
        <taxon>Eukaryota</taxon>
        <taxon>Viridiplantae</taxon>
        <taxon>Streptophyta</taxon>
        <taxon>Embryophyta</taxon>
        <taxon>Tracheophyta</taxon>
        <taxon>Spermatophyta</taxon>
        <taxon>Magnoliopsida</taxon>
        <taxon>eudicotyledons</taxon>
        <taxon>Gunneridae</taxon>
        <taxon>Pentapetalae</taxon>
        <taxon>rosids</taxon>
        <taxon>malvids</taxon>
        <taxon>Sapindales</taxon>
        <taxon>Sapindaceae</taxon>
        <taxon>Hippocastanoideae</taxon>
        <taxon>Acereae</taxon>
        <taxon>Dipteronia</taxon>
    </lineage>
</organism>
<feature type="transmembrane region" description="Helical" evidence="1">
    <location>
        <begin position="115"/>
        <end position="134"/>
    </location>
</feature>
<dbReference type="Proteomes" id="UP001280121">
    <property type="component" value="Unassembled WGS sequence"/>
</dbReference>
<evidence type="ECO:0008006" key="4">
    <source>
        <dbReference type="Google" id="ProtNLM"/>
    </source>
</evidence>
<sequence length="138" mass="15199">MEASMLGIFTQGVSVEEEQSVTHLGQIQTQEDISGAAQIFRCRFFGWYDPPICARSKKIIPGLLRRIRELEMRFGGENGFEGIGTSSTYVCTVGATVDDEFSSARKIRKQNGVSCFRKSIGVLVLAIGILFVVVNNCL</sequence>
<evidence type="ECO:0000313" key="2">
    <source>
        <dbReference type="EMBL" id="KAK2655819.1"/>
    </source>
</evidence>
<keyword evidence="1" id="KW-0472">Membrane</keyword>
<gene>
    <name evidence="2" type="ORF">Ddye_008871</name>
</gene>
<evidence type="ECO:0000313" key="3">
    <source>
        <dbReference type="Proteomes" id="UP001280121"/>
    </source>
</evidence>
<dbReference type="EMBL" id="JANJYI010000003">
    <property type="protein sequence ID" value="KAK2655819.1"/>
    <property type="molecule type" value="Genomic_DNA"/>
</dbReference>
<evidence type="ECO:0000256" key="1">
    <source>
        <dbReference type="SAM" id="Phobius"/>
    </source>
</evidence>
<accession>A0AAD9XAC9</accession>
<keyword evidence="1" id="KW-1133">Transmembrane helix</keyword>
<dbReference type="AlphaFoldDB" id="A0AAD9XAC9"/>
<comment type="caution">
    <text evidence="2">The sequence shown here is derived from an EMBL/GenBank/DDBJ whole genome shotgun (WGS) entry which is preliminary data.</text>
</comment>
<keyword evidence="3" id="KW-1185">Reference proteome</keyword>
<keyword evidence="1" id="KW-0812">Transmembrane</keyword>
<proteinExistence type="predicted"/>
<reference evidence="2" key="1">
    <citation type="journal article" date="2023" name="Plant J.">
        <title>Genome sequences and population genomics provide insights into the demographic history, inbreeding, and mutation load of two 'living fossil' tree species of Dipteronia.</title>
        <authorList>
            <person name="Feng Y."/>
            <person name="Comes H.P."/>
            <person name="Chen J."/>
            <person name="Zhu S."/>
            <person name="Lu R."/>
            <person name="Zhang X."/>
            <person name="Li P."/>
            <person name="Qiu J."/>
            <person name="Olsen K.M."/>
            <person name="Qiu Y."/>
        </authorList>
    </citation>
    <scope>NUCLEOTIDE SEQUENCE</scope>
    <source>
        <strain evidence="2">KIB01</strain>
    </source>
</reference>
<name>A0AAD9XAC9_9ROSI</name>
<protein>
    <recommendedName>
        <fullName evidence="4">Zinc finger, GRF-type</fullName>
    </recommendedName>
</protein>